<dbReference type="Proteomes" id="UP000037035">
    <property type="component" value="Unassembled WGS sequence"/>
</dbReference>
<gene>
    <name evidence="1" type="ORF">VP01_8429g1</name>
</gene>
<name>A0A0L6UA24_9BASI</name>
<protein>
    <submittedName>
        <fullName evidence="1">Uncharacterized protein</fullName>
    </submittedName>
</protein>
<accession>A0A0L6UA24</accession>
<sequence>FTTHAKLINIYVVTLSNNVSYTFIPSDYHHLMSTESTFGHKDEIKTRHHLVFLMLHERFNGIYKLLHQPEGMILCSVCNSTCVASVLRHEQHVGYSGFQKGNRVQNIAYPNIHGQQVSHTGASYLSTTVAKAQHLLNPHSTMPNLLCLEQFIIPLHCPTPISLPEFHQPAFLHRGTSQVHIWCYPRHWVADLSQLESEMIGPLLGQI</sequence>
<dbReference type="EMBL" id="LAVV01013970">
    <property type="protein sequence ID" value="KNZ45162.1"/>
    <property type="molecule type" value="Genomic_DNA"/>
</dbReference>
<feature type="non-terminal residue" evidence="1">
    <location>
        <position position="1"/>
    </location>
</feature>
<organism evidence="1 2">
    <name type="scientific">Puccinia sorghi</name>
    <dbReference type="NCBI Taxonomy" id="27349"/>
    <lineage>
        <taxon>Eukaryota</taxon>
        <taxon>Fungi</taxon>
        <taxon>Dikarya</taxon>
        <taxon>Basidiomycota</taxon>
        <taxon>Pucciniomycotina</taxon>
        <taxon>Pucciniomycetes</taxon>
        <taxon>Pucciniales</taxon>
        <taxon>Pucciniaceae</taxon>
        <taxon>Puccinia</taxon>
    </lineage>
</organism>
<dbReference type="AlphaFoldDB" id="A0A0L6UA24"/>
<comment type="caution">
    <text evidence="1">The sequence shown here is derived from an EMBL/GenBank/DDBJ whole genome shotgun (WGS) entry which is preliminary data.</text>
</comment>
<dbReference type="VEuPathDB" id="FungiDB:VP01_8429g1"/>
<evidence type="ECO:0000313" key="1">
    <source>
        <dbReference type="EMBL" id="KNZ45162.1"/>
    </source>
</evidence>
<reference evidence="1 2" key="1">
    <citation type="submission" date="2015-08" db="EMBL/GenBank/DDBJ databases">
        <title>Next Generation Sequencing and Analysis of the Genome of Puccinia sorghi L Schw, the Causal Agent of Maize Common Rust.</title>
        <authorList>
            <person name="Rochi L."/>
            <person name="Burguener G."/>
            <person name="Darino M."/>
            <person name="Turjanski A."/>
            <person name="Kreff E."/>
            <person name="Dieguez M.J."/>
            <person name="Sacco F."/>
        </authorList>
    </citation>
    <scope>NUCLEOTIDE SEQUENCE [LARGE SCALE GENOMIC DNA]</scope>
    <source>
        <strain evidence="1 2">RO10H11247</strain>
    </source>
</reference>
<evidence type="ECO:0000313" key="2">
    <source>
        <dbReference type="Proteomes" id="UP000037035"/>
    </source>
</evidence>
<proteinExistence type="predicted"/>
<feature type="non-terminal residue" evidence="1">
    <location>
        <position position="207"/>
    </location>
</feature>
<dbReference type="STRING" id="27349.A0A0L6UA24"/>
<keyword evidence="2" id="KW-1185">Reference proteome</keyword>